<dbReference type="InterPro" id="IPR035435">
    <property type="entry name" value="DPH1/DPH2_euk_archaea"/>
</dbReference>
<evidence type="ECO:0000256" key="4">
    <source>
        <dbReference type="ARBA" id="ARBA00022679"/>
    </source>
</evidence>
<dbReference type="GO" id="GO:0017183">
    <property type="term" value="P:protein histidyl modification to diphthamide"/>
    <property type="evidence" value="ECO:0007669"/>
    <property type="project" value="UniProtKB-UniRule"/>
</dbReference>
<dbReference type="AlphaFoldDB" id="A0A0H1QZ36"/>
<dbReference type="EC" id="2.5.1.108" evidence="3 10"/>
<dbReference type="Gene3D" id="3.40.50.11860">
    <property type="entry name" value="Diphthamide synthesis DPH1/DPH2 domain 3"/>
    <property type="match status" value="1"/>
</dbReference>
<protein>
    <recommendedName>
        <fullName evidence="3 10">2-(3-amino-3-carboxypropyl)histidine synthase</fullName>
        <ecNumber evidence="3 10">2.5.1.108</ecNumber>
    </recommendedName>
</protein>
<dbReference type="GO" id="GO:0046872">
    <property type="term" value="F:metal ion binding"/>
    <property type="evidence" value="ECO:0007669"/>
    <property type="project" value="UniProtKB-KW"/>
</dbReference>
<dbReference type="InterPro" id="IPR042263">
    <property type="entry name" value="DPH1/DPH2_1"/>
</dbReference>
<dbReference type="GO" id="GO:0090560">
    <property type="term" value="F:2-(3-amino-3-carboxypropyl)histidine synthase activity"/>
    <property type="evidence" value="ECO:0007669"/>
    <property type="project" value="UniProtKB-UniRule"/>
</dbReference>
<name>A0A0H1QZ36_9EURY</name>
<dbReference type="PANTHER" id="PTHR10762">
    <property type="entry name" value="DIPHTHAMIDE BIOSYNTHESIS PROTEIN"/>
    <property type="match status" value="1"/>
</dbReference>
<dbReference type="PIRSF" id="PIRSF004967">
    <property type="entry name" value="DPH1"/>
    <property type="match status" value="1"/>
</dbReference>
<dbReference type="InterPro" id="IPR022428">
    <property type="entry name" value="Dph2_arc"/>
</dbReference>
<sequence length="317" mass="34506">MSLIPVSDLIGRLRERGVRSVALQFPAGLARQAPGTAAALRREGFEVIVSGDPCYGGCDLALDALRYADVLVHFGHAPVEERTDVIYEPVRFDFDVNVLEKALPLLTGRRVGLVTTVQHVHLLGAMAAYLREHGIEAVVAPGDGRTPIPGQVLGCNFAAARATGADEILFVGTGVFHPIGIRLATRSRVVALDPYTREAQEVDADRLVRRRAAVMEKARDAANYGIIVSTKSGQQRTNLARRLAALSDRAFLVAMREVSPAEMLDLGFGAYVNTACPRLAYDDQIRFPVPVLTPPEFEILCGARDWDDYAIDEYLAP</sequence>
<dbReference type="Gene3D" id="3.40.50.11850">
    <property type="entry name" value="Diphthamide synthesis DPH1/DPH2 domain 2"/>
    <property type="match status" value="1"/>
</dbReference>
<keyword evidence="10" id="KW-0004">4Fe-4S</keyword>
<evidence type="ECO:0000256" key="3">
    <source>
        <dbReference type="ARBA" id="ARBA00012221"/>
    </source>
</evidence>
<dbReference type="NCBIfam" id="TIGR00322">
    <property type="entry name" value="diphth2_R"/>
    <property type="match status" value="1"/>
</dbReference>
<evidence type="ECO:0000256" key="1">
    <source>
        <dbReference type="ARBA" id="ARBA00001966"/>
    </source>
</evidence>
<accession>A0A0H1QZ36</accession>
<dbReference type="STRING" id="1550566.SZ63_03630"/>
<dbReference type="NCBIfam" id="TIGR03682">
    <property type="entry name" value="arCOG04112"/>
    <property type="match status" value="1"/>
</dbReference>
<dbReference type="PATRIC" id="fig|1550566.3.peg.778"/>
<keyword evidence="7 10" id="KW-0408">Iron</keyword>
<keyword evidence="8 10" id="KW-0411">Iron-sulfur</keyword>
<evidence type="ECO:0000256" key="5">
    <source>
        <dbReference type="ARBA" id="ARBA00022691"/>
    </source>
</evidence>
<dbReference type="SFLD" id="SFLDS00032">
    <property type="entry name" value="Radical_SAM_3-amino-3-carboxyp"/>
    <property type="match status" value="1"/>
</dbReference>
<evidence type="ECO:0000256" key="10">
    <source>
        <dbReference type="PIRNR" id="PIRNR004967"/>
    </source>
</evidence>
<organism evidence="11 12">
    <name type="scientific">Methanoculleus sediminis</name>
    <dbReference type="NCBI Taxonomy" id="1550566"/>
    <lineage>
        <taxon>Archaea</taxon>
        <taxon>Methanobacteriati</taxon>
        <taxon>Methanobacteriota</taxon>
        <taxon>Stenosarchaea group</taxon>
        <taxon>Methanomicrobia</taxon>
        <taxon>Methanomicrobiales</taxon>
        <taxon>Methanomicrobiaceae</taxon>
        <taxon>Methanoculleus</taxon>
    </lineage>
</organism>
<dbReference type="InterPro" id="IPR042264">
    <property type="entry name" value="DPH1/DPH2_2"/>
</dbReference>
<dbReference type="EMBL" id="JXOJ01000002">
    <property type="protein sequence ID" value="KLK88160.1"/>
    <property type="molecule type" value="Genomic_DNA"/>
</dbReference>
<dbReference type="GO" id="GO:0051539">
    <property type="term" value="F:4 iron, 4 sulfur cluster binding"/>
    <property type="evidence" value="ECO:0007669"/>
    <property type="project" value="UniProtKB-UniRule"/>
</dbReference>
<keyword evidence="12" id="KW-1185">Reference proteome</keyword>
<evidence type="ECO:0000256" key="6">
    <source>
        <dbReference type="ARBA" id="ARBA00022723"/>
    </source>
</evidence>
<evidence type="ECO:0000256" key="9">
    <source>
        <dbReference type="ARBA" id="ARBA00048403"/>
    </source>
</evidence>
<keyword evidence="6 10" id="KW-0479">Metal-binding</keyword>
<comment type="function">
    <text evidence="10">Catalyzes the first step of diphthamide biosynthesis, i.e. the transfer of the 3-amino-3-carboxypropyl group from S-adenosyl-L-methionine (SAM) to the C2 position of the imidazole ring of the target histidine residue in translation elongation factor 2 (EF-2).</text>
</comment>
<dbReference type="InterPro" id="IPR016435">
    <property type="entry name" value="DPH1/DPH2"/>
</dbReference>
<reference evidence="11 12" key="1">
    <citation type="journal article" date="2015" name="Int. J. Syst. Evol. Microbiol.">
        <title>Methanoculleus sediminis sp. nov., a methanogen from sediments near a submarine mud volcano.</title>
        <authorList>
            <person name="Chen S.C."/>
            <person name="Chen M.F."/>
            <person name="Lai M.C."/>
            <person name="Weng C.Y."/>
            <person name="Wu S.Y."/>
            <person name="Lin S."/>
            <person name="Yang T.F."/>
            <person name="Chen P.C."/>
        </authorList>
    </citation>
    <scope>NUCLEOTIDE SEQUENCE [LARGE SCALE GENOMIC DNA]</scope>
    <source>
        <strain evidence="11 12">S3Fa</strain>
    </source>
</reference>
<dbReference type="Gene3D" id="3.40.50.11840">
    <property type="entry name" value="Diphthamide synthesis DPH1/DPH2 domain 1"/>
    <property type="match status" value="1"/>
</dbReference>
<dbReference type="InterPro" id="IPR042265">
    <property type="entry name" value="DPH1/DPH2_3"/>
</dbReference>
<evidence type="ECO:0000313" key="11">
    <source>
        <dbReference type="EMBL" id="KLK88160.1"/>
    </source>
</evidence>
<comment type="pathway">
    <text evidence="2 10">Protein modification; peptidyl-diphthamide biosynthesis.</text>
</comment>
<comment type="caution">
    <text evidence="11">The sequence shown here is derived from an EMBL/GenBank/DDBJ whole genome shotgun (WGS) entry which is preliminary data.</text>
</comment>
<keyword evidence="5 10" id="KW-0949">S-adenosyl-L-methionine</keyword>
<dbReference type="UniPathway" id="UPA00559"/>
<comment type="similarity">
    <text evidence="10">Belongs to the DPH1/DPH2 family.</text>
</comment>
<dbReference type="PANTHER" id="PTHR10762:SF1">
    <property type="entry name" value="2-(3-AMINO-3-CARBOXYPROPYL)HISTIDINE SYNTHASE SUBUNIT 1"/>
    <property type="match status" value="1"/>
</dbReference>
<comment type="cofactor">
    <cofactor evidence="1 10">
        <name>[4Fe-4S] cluster</name>
        <dbReference type="ChEBI" id="CHEBI:49883"/>
    </cofactor>
</comment>
<evidence type="ECO:0000256" key="8">
    <source>
        <dbReference type="ARBA" id="ARBA00023014"/>
    </source>
</evidence>
<dbReference type="Pfam" id="PF01866">
    <property type="entry name" value="Diphthamide_syn"/>
    <property type="match status" value="1"/>
</dbReference>
<evidence type="ECO:0000313" key="12">
    <source>
        <dbReference type="Proteomes" id="UP000035301"/>
    </source>
</evidence>
<keyword evidence="4 10" id="KW-0808">Transferase</keyword>
<dbReference type="RefSeq" id="WP_048181366.1">
    <property type="nucleotide sequence ID" value="NZ_JXOJ01000002.1"/>
</dbReference>
<gene>
    <name evidence="11" type="ORF">SZ63_03630</name>
</gene>
<evidence type="ECO:0000256" key="7">
    <source>
        <dbReference type="ARBA" id="ARBA00023004"/>
    </source>
</evidence>
<evidence type="ECO:0000256" key="2">
    <source>
        <dbReference type="ARBA" id="ARBA00005156"/>
    </source>
</evidence>
<proteinExistence type="inferred from homology"/>
<dbReference type="Proteomes" id="UP000035301">
    <property type="component" value="Unassembled WGS sequence"/>
</dbReference>
<comment type="catalytic activity">
    <reaction evidence="9 10">
        <text>L-histidyl-[translation elongation factor 2] + S-adenosyl-L-methionine = 2-[(3S)-amino-3-carboxypropyl]-L-histidyl-[translation elongation factor 2] + S-methyl-5'-thioadenosine + H(+)</text>
        <dbReference type="Rhea" id="RHEA:36783"/>
        <dbReference type="Rhea" id="RHEA-COMP:9748"/>
        <dbReference type="Rhea" id="RHEA-COMP:9749"/>
        <dbReference type="ChEBI" id="CHEBI:15378"/>
        <dbReference type="ChEBI" id="CHEBI:17509"/>
        <dbReference type="ChEBI" id="CHEBI:29979"/>
        <dbReference type="ChEBI" id="CHEBI:59789"/>
        <dbReference type="ChEBI" id="CHEBI:73995"/>
        <dbReference type="EC" id="2.5.1.108"/>
    </reaction>
</comment>